<feature type="transmembrane region" description="Helical" evidence="6">
    <location>
        <begin position="381"/>
        <end position="402"/>
    </location>
</feature>
<proteinExistence type="predicted"/>
<evidence type="ECO:0000256" key="5">
    <source>
        <dbReference type="ARBA" id="ARBA00023136"/>
    </source>
</evidence>
<feature type="transmembrane region" description="Helical" evidence="6">
    <location>
        <begin position="100"/>
        <end position="124"/>
    </location>
</feature>
<keyword evidence="2" id="KW-1003">Cell membrane</keyword>
<keyword evidence="3 6" id="KW-0812">Transmembrane</keyword>
<dbReference type="RefSeq" id="WP_057953167.1">
    <property type="nucleotide sequence ID" value="NZ_CP013118.1"/>
</dbReference>
<reference evidence="7 8" key="1">
    <citation type="submission" date="2015-11" db="EMBL/GenBank/DDBJ databases">
        <title>Description and complete genome sequence of a novel strain predominating in hypersaline microbial mats and representing a new family of the Bacteriodetes phylum.</title>
        <authorList>
            <person name="Spring S."/>
            <person name="Bunk B."/>
            <person name="Sproer C."/>
            <person name="Klenk H.-P."/>
        </authorList>
    </citation>
    <scope>NUCLEOTIDE SEQUENCE [LARGE SCALE GENOMIC DNA]</scope>
    <source>
        <strain evidence="7 8">L21-Spi-D4</strain>
    </source>
</reference>
<dbReference type="STRING" id="1307839.L21SP5_02097"/>
<feature type="transmembrane region" description="Helical" evidence="6">
    <location>
        <begin position="21"/>
        <end position="44"/>
    </location>
</feature>
<protein>
    <submittedName>
        <fullName evidence="7">O-antigen translocase</fullName>
    </submittedName>
</protein>
<gene>
    <name evidence="7" type="ORF">L21SP5_02097</name>
</gene>
<feature type="transmembrane region" description="Helical" evidence="6">
    <location>
        <begin position="349"/>
        <end position="369"/>
    </location>
</feature>
<dbReference type="InterPro" id="IPR050833">
    <property type="entry name" value="Poly_Biosynth_Transport"/>
</dbReference>
<dbReference type="PANTHER" id="PTHR30250:SF11">
    <property type="entry name" value="O-ANTIGEN TRANSPORTER-RELATED"/>
    <property type="match status" value="1"/>
</dbReference>
<organism evidence="7 8">
    <name type="scientific">Salinivirga cyanobacteriivorans</name>
    <dbReference type="NCBI Taxonomy" id="1307839"/>
    <lineage>
        <taxon>Bacteria</taxon>
        <taxon>Pseudomonadati</taxon>
        <taxon>Bacteroidota</taxon>
        <taxon>Bacteroidia</taxon>
        <taxon>Bacteroidales</taxon>
        <taxon>Salinivirgaceae</taxon>
        <taxon>Salinivirga</taxon>
    </lineage>
</organism>
<feature type="transmembrane region" description="Helical" evidence="6">
    <location>
        <begin position="160"/>
        <end position="180"/>
    </location>
</feature>
<dbReference type="Proteomes" id="UP000064893">
    <property type="component" value="Chromosome"/>
</dbReference>
<dbReference type="Pfam" id="PF01943">
    <property type="entry name" value="Polysacc_synt"/>
    <property type="match status" value="1"/>
</dbReference>
<name>A0A0S2I0C7_9BACT</name>
<feature type="transmembrane region" description="Helical" evidence="6">
    <location>
        <begin position="414"/>
        <end position="436"/>
    </location>
</feature>
<feature type="transmembrane region" description="Helical" evidence="6">
    <location>
        <begin position="271"/>
        <end position="293"/>
    </location>
</feature>
<dbReference type="OrthoDB" id="824226at2"/>
<dbReference type="AlphaFoldDB" id="A0A0S2I0C7"/>
<feature type="transmembrane region" description="Helical" evidence="6">
    <location>
        <begin position="192"/>
        <end position="210"/>
    </location>
</feature>
<feature type="transmembrane region" description="Helical" evidence="6">
    <location>
        <begin position="130"/>
        <end position="148"/>
    </location>
</feature>
<keyword evidence="4 6" id="KW-1133">Transmembrane helix</keyword>
<evidence type="ECO:0000256" key="2">
    <source>
        <dbReference type="ARBA" id="ARBA00022475"/>
    </source>
</evidence>
<keyword evidence="5 6" id="KW-0472">Membrane</keyword>
<evidence type="ECO:0000256" key="4">
    <source>
        <dbReference type="ARBA" id="ARBA00022989"/>
    </source>
</evidence>
<evidence type="ECO:0000256" key="3">
    <source>
        <dbReference type="ARBA" id="ARBA00022692"/>
    </source>
</evidence>
<sequence length="442" mass="49717">MLHKKLNNDIDFRELFKGGAIALFFKVLGVVVGYFFLWILAQYYGTKGVGVFQTLWTLLMILSVIGKMGFDTSIVKFIGAYKESKRSELISNLFHKIQRWLFIIASLLALLLAALSEPLSQLLFETKANSNYIIFTAISLVPLVLLNYHAESLKGLKKILSFSIFQNGTIYIITFLFIVYFYHQGYGLKSTIWSLCIALFTLAIISYFDLKSRLPKVELSATKQGYTNRQLINWTLPMLFSNSLFLLMNWTDTIMLSAFLPEANVGIYATALKIAALNSVILVAINSIAMPKFAELFERKEMGKFRRFVKHSTLLMFLTSLPVLIAILVFPSFLLGIFGEDFTAGKTALLILAFGQFFSTISGSVINILNMSNRQKTARNIIAICTFINVVLNLILIPIYGINGAAIATATSTILWNLASVLAIYRIFGFVTYPFININKIR</sequence>
<evidence type="ECO:0000313" key="8">
    <source>
        <dbReference type="Proteomes" id="UP000064893"/>
    </source>
</evidence>
<comment type="subcellular location">
    <subcellularLocation>
        <location evidence="1">Cell membrane</location>
        <topology evidence="1">Multi-pass membrane protein</topology>
    </subcellularLocation>
</comment>
<feature type="transmembrane region" description="Helical" evidence="6">
    <location>
        <begin position="56"/>
        <end position="79"/>
    </location>
</feature>
<dbReference type="GO" id="GO:0005886">
    <property type="term" value="C:plasma membrane"/>
    <property type="evidence" value="ECO:0007669"/>
    <property type="project" value="UniProtKB-SubCell"/>
</dbReference>
<dbReference type="PANTHER" id="PTHR30250">
    <property type="entry name" value="PST FAMILY PREDICTED COLANIC ACID TRANSPORTER"/>
    <property type="match status" value="1"/>
</dbReference>
<dbReference type="InterPro" id="IPR002797">
    <property type="entry name" value="Polysacc_synth"/>
</dbReference>
<feature type="transmembrane region" description="Helical" evidence="6">
    <location>
        <begin position="314"/>
        <end position="337"/>
    </location>
</feature>
<accession>A0A0S2I0C7</accession>
<evidence type="ECO:0000256" key="1">
    <source>
        <dbReference type="ARBA" id="ARBA00004651"/>
    </source>
</evidence>
<keyword evidence="8" id="KW-1185">Reference proteome</keyword>
<dbReference type="CDD" id="cd13128">
    <property type="entry name" value="MATE_Wzx_like"/>
    <property type="match status" value="1"/>
</dbReference>
<evidence type="ECO:0000256" key="6">
    <source>
        <dbReference type="SAM" id="Phobius"/>
    </source>
</evidence>
<feature type="transmembrane region" description="Helical" evidence="6">
    <location>
        <begin position="231"/>
        <end position="251"/>
    </location>
</feature>
<dbReference type="KEGG" id="blq:L21SP5_02097"/>
<evidence type="ECO:0000313" key="7">
    <source>
        <dbReference type="EMBL" id="ALO15734.1"/>
    </source>
</evidence>
<dbReference type="EMBL" id="CP013118">
    <property type="protein sequence ID" value="ALO15734.1"/>
    <property type="molecule type" value="Genomic_DNA"/>
</dbReference>